<gene>
    <name evidence="5" type="ORF">DW905_14040</name>
</gene>
<dbReference type="PANTHER" id="PTHR45641:SF19">
    <property type="entry name" value="NEPHROCYSTIN-3"/>
    <property type="match status" value="1"/>
</dbReference>
<dbReference type="InterPro" id="IPR019734">
    <property type="entry name" value="TPR_rpt"/>
</dbReference>
<dbReference type="Proteomes" id="UP000261079">
    <property type="component" value="Unassembled WGS sequence"/>
</dbReference>
<evidence type="ECO:0000256" key="4">
    <source>
        <dbReference type="SAM" id="Coils"/>
    </source>
</evidence>
<evidence type="ECO:0000256" key="1">
    <source>
        <dbReference type="ARBA" id="ARBA00022737"/>
    </source>
</evidence>
<dbReference type="EMBL" id="QVEZ01000015">
    <property type="protein sequence ID" value="RGC03614.1"/>
    <property type="molecule type" value="Genomic_DNA"/>
</dbReference>
<accession>A0A3E2UZX2</accession>
<dbReference type="Pfam" id="PF13374">
    <property type="entry name" value="TPR_10"/>
    <property type="match status" value="2"/>
</dbReference>
<dbReference type="RefSeq" id="WP_117536101.1">
    <property type="nucleotide sequence ID" value="NZ_QVEZ01000015.1"/>
</dbReference>
<dbReference type="SMART" id="SM00028">
    <property type="entry name" value="TPR"/>
    <property type="match status" value="8"/>
</dbReference>
<dbReference type="SUPFAM" id="SSF48452">
    <property type="entry name" value="TPR-like"/>
    <property type="match status" value="3"/>
</dbReference>
<dbReference type="Pfam" id="PF13424">
    <property type="entry name" value="TPR_12"/>
    <property type="match status" value="3"/>
</dbReference>
<keyword evidence="1" id="KW-0677">Repeat</keyword>
<dbReference type="PANTHER" id="PTHR45641">
    <property type="entry name" value="TETRATRICOPEPTIDE REPEAT PROTEIN (AFU_ORTHOLOGUE AFUA_6G03870)"/>
    <property type="match status" value="1"/>
</dbReference>
<reference evidence="5 6" key="1">
    <citation type="submission" date="2018-08" db="EMBL/GenBank/DDBJ databases">
        <title>A genome reference for cultivated species of the human gut microbiota.</title>
        <authorList>
            <person name="Zou Y."/>
            <person name="Xue W."/>
            <person name="Luo G."/>
        </authorList>
    </citation>
    <scope>NUCLEOTIDE SEQUENCE [LARGE SCALE GENOMIC DNA]</scope>
    <source>
        <strain evidence="5 6">AM42-11AC</strain>
    </source>
</reference>
<dbReference type="AlphaFoldDB" id="A0A3E2UZX2"/>
<feature type="coiled-coil region" evidence="4">
    <location>
        <begin position="188"/>
        <end position="215"/>
    </location>
</feature>
<dbReference type="PROSITE" id="PS50005">
    <property type="entry name" value="TPR"/>
    <property type="match status" value="1"/>
</dbReference>
<feature type="repeat" description="TPR" evidence="3">
    <location>
        <begin position="445"/>
        <end position="478"/>
    </location>
</feature>
<keyword evidence="4" id="KW-0175">Coiled coil</keyword>
<evidence type="ECO:0000313" key="6">
    <source>
        <dbReference type="Proteomes" id="UP000261079"/>
    </source>
</evidence>
<keyword evidence="2 3" id="KW-0802">TPR repeat</keyword>
<sequence>MKYIKLFIASSIIEFAQERASLSDFIRSLNDIYVPRGIYFQLTICEDLSNAVAKDRKQAEYNQTIREAQYFYILFGRGSDRADDAIYTIEEFDTALDQFRKAGAPKIYTYFRQLPEGESARKNIRDFMNRLDQEIGHYYSTFCNVDTLKLNMLLELTRDQTVGGTVKVEDGMASLDGHKMFSVADIPLYSKNETVQKLLAQKAQLEDEMGKLALEYAKNPAGDAMQRLLANSEQRNKIAEQLHTLEMDVLQLFRQSTEKRQLGQSLNWRERDALQMIDMGNYEAARTLLEDQTWKKEIRQAEEIIEIKKDAILEYISGQKTLIDTYKAEGNTAENARKVIAVYEDITALAAKHHMEPDVLYDYASFLYNQRQYQKSLEIAQRLEHWYALEPDTSAVRRAKLYNLIGLDYSAQNDFLTAKKAYQEVLKIYRDLAGKDSDVYQLNLANSCNNLAILFFDIGSFKEAEKLYREALKIHRDLAEKSSDAYLPYLANSCNNLATLLRNTGSFKEAEKLYREALKIHRDLAEKSSDAYLPYLANSCNNLADLFCNTGSFKEAEELCREALKICSDLAEKNSDAYLPYLARSCNNLADLLCNTGFFKESEELYREALKIYRSLAEKNPDAYLPDLALSCSNLASLLQDVHSFKEAEKLHREALKIRRDLAEKNPDVYLPSLAISCNNLAYLLSDTGSSKEAEELYREALKICSDLAEKNSDAYLPYLARSCNNLAYLLSDIDSFKEAEELYREALKIRRNLAEENPKVYLPKLQLVCDNLTALLEKTGRREEADSLRREVAEFYQKQLAQQ</sequence>
<evidence type="ECO:0000256" key="2">
    <source>
        <dbReference type="ARBA" id="ARBA00022803"/>
    </source>
</evidence>
<evidence type="ECO:0000256" key="3">
    <source>
        <dbReference type="PROSITE-ProRule" id="PRU00339"/>
    </source>
</evidence>
<dbReference type="Gene3D" id="1.25.40.10">
    <property type="entry name" value="Tetratricopeptide repeat domain"/>
    <property type="match status" value="3"/>
</dbReference>
<proteinExistence type="predicted"/>
<protein>
    <submittedName>
        <fullName evidence="5">Uncharacterized protein</fullName>
    </submittedName>
</protein>
<comment type="caution">
    <text evidence="5">The sequence shown here is derived from an EMBL/GenBank/DDBJ whole genome shotgun (WGS) entry which is preliminary data.</text>
</comment>
<name>A0A3E2UZX2_9FIRM</name>
<dbReference type="InterPro" id="IPR011990">
    <property type="entry name" value="TPR-like_helical_dom_sf"/>
</dbReference>
<evidence type="ECO:0000313" key="5">
    <source>
        <dbReference type="EMBL" id="RGC03614.1"/>
    </source>
</evidence>
<organism evidence="5 6">
    <name type="scientific">Faecalibacterium prausnitzii</name>
    <dbReference type="NCBI Taxonomy" id="853"/>
    <lineage>
        <taxon>Bacteria</taxon>
        <taxon>Bacillati</taxon>
        <taxon>Bacillota</taxon>
        <taxon>Clostridia</taxon>
        <taxon>Eubacteriales</taxon>
        <taxon>Oscillospiraceae</taxon>
        <taxon>Faecalibacterium</taxon>
    </lineage>
</organism>